<dbReference type="AlphaFoldDB" id="A0A0F9FZ66"/>
<reference evidence="1" key="1">
    <citation type="journal article" date="2015" name="Nature">
        <title>Complex archaea that bridge the gap between prokaryotes and eukaryotes.</title>
        <authorList>
            <person name="Spang A."/>
            <person name="Saw J.H."/>
            <person name="Jorgensen S.L."/>
            <person name="Zaremba-Niedzwiedzka K."/>
            <person name="Martijn J."/>
            <person name="Lind A.E."/>
            <person name="van Eijk R."/>
            <person name="Schleper C."/>
            <person name="Guy L."/>
            <person name="Ettema T.J."/>
        </authorList>
    </citation>
    <scope>NUCLEOTIDE SEQUENCE</scope>
</reference>
<sequence>MGEVNKELLTRMSNLLEHNTLVETGEGPIADALLEFFLTEEDYNAALVPINNILAMSKAASSIVDPELLPRVIMAAGLLIGKVLVDSQKEIENDNHASP</sequence>
<protein>
    <submittedName>
        <fullName evidence="1">Uncharacterized protein</fullName>
    </submittedName>
</protein>
<proteinExistence type="predicted"/>
<comment type="caution">
    <text evidence="1">The sequence shown here is derived from an EMBL/GenBank/DDBJ whole genome shotgun (WGS) entry which is preliminary data.</text>
</comment>
<evidence type="ECO:0000313" key="1">
    <source>
        <dbReference type="EMBL" id="KKL91709.1"/>
    </source>
</evidence>
<organism evidence="1">
    <name type="scientific">marine sediment metagenome</name>
    <dbReference type="NCBI Taxonomy" id="412755"/>
    <lineage>
        <taxon>unclassified sequences</taxon>
        <taxon>metagenomes</taxon>
        <taxon>ecological metagenomes</taxon>
    </lineage>
</organism>
<dbReference type="EMBL" id="LAZR01019663">
    <property type="protein sequence ID" value="KKL91709.1"/>
    <property type="molecule type" value="Genomic_DNA"/>
</dbReference>
<name>A0A0F9FZ66_9ZZZZ</name>
<gene>
    <name evidence="1" type="ORF">LCGC14_1892020</name>
</gene>
<accession>A0A0F9FZ66</accession>